<dbReference type="STRING" id="64144.ENSATEP00000000250"/>
<protein>
    <recommendedName>
        <fullName evidence="2">PAR14-like first RRM domain-containing protein</fullName>
    </recommendedName>
</protein>
<dbReference type="PANTHER" id="PTHR15225">
    <property type="entry name" value="INTERFERON-INDUCED PROTEIN 35/NMI N-MYC/STAT INTERACTING PROTEIN"/>
    <property type="match status" value="1"/>
</dbReference>
<dbReference type="Ensembl" id="ENSATET00000000259.3">
    <property type="protein sequence ID" value="ENSATEP00000000250.2"/>
    <property type="gene ID" value="ENSATEG00000000203.3"/>
</dbReference>
<accession>A0A3Q1GZB6</accession>
<dbReference type="Proteomes" id="UP000265040">
    <property type="component" value="Chromosome 2"/>
</dbReference>
<keyword evidence="4" id="KW-1185">Reference proteome</keyword>
<reference evidence="3" key="3">
    <citation type="submission" date="2025-09" db="UniProtKB">
        <authorList>
            <consortium name="Ensembl"/>
        </authorList>
    </citation>
    <scope>IDENTIFICATION</scope>
</reference>
<gene>
    <name evidence="3" type="primary">ARFGAP3</name>
</gene>
<feature type="region of interest" description="Disordered" evidence="1">
    <location>
        <begin position="237"/>
        <end position="257"/>
    </location>
</feature>
<reference evidence="3" key="1">
    <citation type="submission" date="2021-04" db="EMBL/GenBank/DDBJ databases">
        <authorList>
            <consortium name="Wellcome Sanger Institute Data Sharing"/>
        </authorList>
    </citation>
    <scope>NUCLEOTIDE SEQUENCE [LARGE SCALE GENOMIC DNA]</scope>
</reference>
<dbReference type="InterPro" id="IPR012677">
    <property type="entry name" value="Nucleotide-bd_a/b_plait_sf"/>
</dbReference>
<dbReference type="PANTHER" id="PTHR15225:SF8">
    <property type="entry name" value="RNA-BINDING PROTEIN 43"/>
    <property type="match status" value="1"/>
</dbReference>
<dbReference type="AlphaFoldDB" id="A0A3Q1GZB6"/>
<dbReference type="Gene3D" id="3.30.70.330">
    <property type="match status" value="1"/>
</dbReference>
<dbReference type="GeneTree" id="ENSGT01140000282607"/>
<feature type="region of interest" description="Disordered" evidence="1">
    <location>
        <begin position="277"/>
        <end position="320"/>
    </location>
</feature>
<evidence type="ECO:0000259" key="2">
    <source>
        <dbReference type="Pfam" id="PF23222"/>
    </source>
</evidence>
<feature type="domain" description="PAR14-like first RRM" evidence="2">
    <location>
        <begin position="19"/>
        <end position="81"/>
    </location>
</feature>
<evidence type="ECO:0000313" key="4">
    <source>
        <dbReference type="Proteomes" id="UP000265040"/>
    </source>
</evidence>
<dbReference type="OrthoDB" id="9948435at2759"/>
<feature type="compositionally biased region" description="Polar residues" evidence="1">
    <location>
        <begin position="237"/>
        <end position="249"/>
    </location>
</feature>
<sequence length="519" mass="57602">MSAAAMERDLSDESRTVVVSGVPDVLPACRMGDKLTIHFQTRRRSHGGDVEVVTYPTSMGGVAFVTFDRAEDAERVARKEQQIMEDSTFPEKYLLTVFPFTRDVFFYVSRAQVDLSLFNSDQASLIQSLRAAHRSIRFQPLSHDRKATIEGPFAAIKALREDLIHRASQLKSTVPTGTITLRESPPNPTVISHHKFLDSVSCSGSKAKLKPAASNGLSALQQSTGEAAEVQSLLSNAKTHNSASQNVQSFCDPDTDEEEELKAGSRLKLITKYSTEGAKAKTRQLSREEMNAGIRSSSSGPEVDGISQKHSRTDTMSAAETVRSTHLDSNYLKGMYQSTSSVTNTKPKDVSLSWKSSAGETEDLSAGCSEDPEGECIWVDSNIFRYIEKLDKKEYDRCLSGLYASVEEAKGSDLVRICLTEKQPSLGSFRVQRALEKLKTLVEDKQSTLRVHEVCYKKGEHSKHKLIQICKEANFADMYDDVLYIVEDSSIKVVGPSISSFLFYKRLERSLNIKRPVPL</sequence>
<dbReference type="Pfam" id="PF23222">
    <property type="entry name" value="RRM_PARP14_1"/>
    <property type="match status" value="1"/>
</dbReference>
<dbReference type="InterPro" id="IPR057051">
    <property type="entry name" value="PARP14_RPM_1"/>
</dbReference>
<reference evidence="3" key="2">
    <citation type="submission" date="2025-08" db="UniProtKB">
        <authorList>
            <consortium name="Ensembl"/>
        </authorList>
    </citation>
    <scope>IDENTIFICATION</scope>
</reference>
<dbReference type="InParanoid" id="A0A3Q1GZB6"/>
<evidence type="ECO:0000256" key="1">
    <source>
        <dbReference type="SAM" id="MobiDB-lite"/>
    </source>
</evidence>
<evidence type="ECO:0000313" key="3">
    <source>
        <dbReference type="Ensembl" id="ENSATEP00000000250.2"/>
    </source>
</evidence>
<organism evidence="3 4">
    <name type="scientific">Anabas testudineus</name>
    <name type="common">Climbing perch</name>
    <name type="synonym">Anthias testudineus</name>
    <dbReference type="NCBI Taxonomy" id="64144"/>
    <lineage>
        <taxon>Eukaryota</taxon>
        <taxon>Metazoa</taxon>
        <taxon>Chordata</taxon>
        <taxon>Craniata</taxon>
        <taxon>Vertebrata</taxon>
        <taxon>Euteleostomi</taxon>
        <taxon>Actinopterygii</taxon>
        <taxon>Neopterygii</taxon>
        <taxon>Teleostei</taxon>
        <taxon>Neoteleostei</taxon>
        <taxon>Acanthomorphata</taxon>
        <taxon>Anabantaria</taxon>
        <taxon>Anabantiformes</taxon>
        <taxon>Anabantoidei</taxon>
        <taxon>Anabantidae</taxon>
        <taxon>Anabas</taxon>
    </lineage>
</organism>
<name>A0A3Q1GZB6_ANATE</name>
<proteinExistence type="predicted"/>